<comment type="similarity">
    <text evidence="1">Belongs to the ABC transporter superfamily.</text>
</comment>
<dbReference type="PANTHER" id="PTHR46743">
    <property type="entry name" value="TEICHOIC ACIDS EXPORT ATP-BINDING PROTEIN TAGH"/>
    <property type="match status" value="1"/>
</dbReference>
<protein>
    <submittedName>
        <fullName evidence="7">ABC transporter</fullName>
    </submittedName>
</protein>
<evidence type="ECO:0000313" key="8">
    <source>
        <dbReference type="Proteomes" id="UP000215596"/>
    </source>
</evidence>
<dbReference type="CDD" id="cd10147">
    <property type="entry name" value="Wzt_C-like"/>
    <property type="match status" value="1"/>
</dbReference>
<dbReference type="InterPro" id="IPR003439">
    <property type="entry name" value="ABC_transporter-like_ATP-bd"/>
</dbReference>
<dbReference type="InterPro" id="IPR050683">
    <property type="entry name" value="Bact_Polysacc_Export_ATP-bd"/>
</dbReference>
<evidence type="ECO:0000256" key="5">
    <source>
        <dbReference type="ARBA" id="ARBA00022967"/>
    </source>
</evidence>
<dbReference type="GO" id="GO:0005524">
    <property type="term" value="F:ATP binding"/>
    <property type="evidence" value="ECO:0007669"/>
    <property type="project" value="UniProtKB-KW"/>
</dbReference>
<dbReference type="Pfam" id="PF14524">
    <property type="entry name" value="Wzt_C"/>
    <property type="match status" value="1"/>
</dbReference>
<dbReference type="CDD" id="cd03220">
    <property type="entry name" value="ABC_KpsT_Wzt"/>
    <property type="match status" value="1"/>
</dbReference>
<proteinExistence type="inferred from homology"/>
<dbReference type="GO" id="GO:0016887">
    <property type="term" value="F:ATP hydrolysis activity"/>
    <property type="evidence" value="ECO:0007669"/>
    <property type="project" value="InterPro"/>
</dbReference>
<evidence type="ECO:0000256" key="3">
    <source>
        <dbReference type="ARBA" id="ARBA00022741"/>
    </source>
</evidence>
<dbReference type="RefSeq" id="WP_095267863.1">
    <property type="nucleotide sequence ID" value="NZ_NPBY01000086.1"/>
</dbReference>
<dbReference type="GO" id="GO:0016020">
    <property type="term" value="C:membrane"/>
    <property type="evidence" value="ECO:0007669"/>
    <property type="project" value="InterPro"/>
</dbReference>
<comment type="caution">
    <text evidence="7">The sequence shown here is derived from an EMBL/GenBank/DDBJ whole genome shotgun (WGS) entry which is preliminary data.</text>
</comment>
<evidence type="ECO:0000313" key="7">
    <source>
        <dbReference type="EMBL" id="PAD71897.1"/>
    </source>
</evidence>
<feature type="domain" description="ABC transporter" evidence="6">
    <location>
        <begin position="7"/>
        <end position="247"/>
    </location>
</feature>
<dbReference type="EMBL" id="NPBY01000086">
    <property type="protein sequence ID" value="PAD71897.1"/>
    <property type="molecule type" value="Genomic_DNA"/>
</dbReference>
<keyword evidence="3" id="KW-0547">Nucleotide-binding</keyword>
<dbReference type="Pfam" id="PF00005">
    <property type="entry name" value="ABC_tran"/>
    <property type="match status" value="1"/>
</dbReference>
<name>A0A268EFK0_9BACL</name>
<dbReference type="Gene3D" id="2.70.50.60">
    <property type="entry name" value="abc- transporter (atp binding component) like domain"/>
    <property type="match status" value="1"/>
</dbReference>
<keyword evidence="2" id="KW-0813">Transport</keyword>
<dbReference type="PROSITE" id="PS50893">
    <property type="entry name" value="ABC_TRANSPORTER_2"/>
    <property type="match status" value="1"/>
</dbReference>
<dbReference type="Gene3D" id="3.40.50.300">
    <property type="entry name" value="P-loop containing nucleotide triphosphate hydrolases"/>
    <property type="match status" value="1"/>
</dbReference>
<dbReference type="InterPro" id="IPR015860">
    <property type="entry name" value="ABC_transpr_TagH-like"/>
</dbReference>
<organism evidence="7 8">
    <name type="scientific">Paenibacillus campinasensis</name>
    <dbReference type="NCBI Taxonomy" id="66347"/>
    <lineage>
        <taxon>Bacteria</taxon>
        <taxon>Bacillati</taxon>
        <taxon>Bacillota</taxon>
        <taxon>Bacilli</taxon>
        <taxon>Bacillales</taxon>
        <taxon>Paenibacillaceae</taxon>
        <taxon>Paenibacillus</taxon>
    </lineage>
</organism>
<dbReference type="InterPro" id="IPR029439">
    <property type="entry name" value="Wzt_C"/>
</dbReference>
<evidence type="ECO:0000256" key="1">
    <source>
        <dbReference type="ARBA" id="ARBA00005417"/>
    </source>
</evidence>
<evidence type="ECO:0000256" key="4">
    <source>
        <dbReference type="ARBA" id="ARBA00022840"/>
    </source>
</evidence>
<dbReference type="GO" id="GO:0140359">
    <property type="term" value="F:ABC-type transporter activity"/>
    <property type="evidence" value="ECO:0007669"/>
    <property type="project" value="InterPro"/>
</dbReference>
<dbReference type="SMART" id="SM00382">
    <property type="entry name" value="AAA"/>
    <property type="match status" value="1"/>
</dbReference>
<sequence>MSSNISISVKDVSKCYRMFDRPQDRLKQSFVKNKKYYKEFWALKNVSFDVLRGQTVGIIGRNGSGKSTILQIIANTLTPTSGEVAVNGRVAALLELGSGFNPEFTGRENVIMNCTIMGLSSAEIQQRLPLIEEFAEIGEFINQPVKLYSSGMFIRLAFACAINVDPDILVIDEALAVGDMRFQLKCMDKIKTFQKEGKTILFVSHDSYSIRNICDEAIWMMDGQIYRRGDAKVIIEEYQDYMKADNEPQVQDESTNQTSEKYGDILNISEVNIVGSENNIVPFKQPITVEIQYTLKEPVNQLLGGVAIYDNEKNYICGLNTKLSGYSLQDQPGTYKLRLNYNEMNLMPGTYFIDVGFFESAGVVPLDYQGKIQSFRVASGEYFAEGMIYLDHDWVLLEEE</sequence>
<accession>A0A268EFK0</accession>
<keyword evidence="4" id="KW-0067">ATP-binding</keyword>
<dbReference type="OrthoDB" id="9778870at2"/>
<keyword evidence="5" id="KW-1278">Translocase</keyword>
<dbReference type="PANTHER" id="PTHR46743:SF2">
    <property type="entry name" value="TEICHOIC ACIDS EXPORT ATP-BINDING PROTEIN TAGH"/>
    <property type="match status" value="1"/>
</dbReference>
<dbReference type="AlphaFoldDB" id="A0A268EFK0"/>
<gene>
    <name evidence="7" type="ORF">CHH67_23785</name>
</gene>
<dbReference type="Proteomes" id="UP000215596">
    <property type="component" value="Unassembled WGS sequence"/>
</dbReference>
<reference evidence="7 8" key="1">
    <citation type="submission" date="2017-07" db="EMBL/GenBank/DDBJ databases">
        <title>Isolation and whole genome analysis of endospore-forming bacteria from heroin.</title>
        <authorList>
            <person name="Kalinowski J."/>
            <person name="Ahrens B."/>
            <person name="Al-Dilaimi A."/>
            <person name="Winkler A."/>
            <person name="Wibberg D."/>
            <person name="Schleenbecker U."/>
            <person name="Ruckert C."/>
            <person name="Wolfel R."/>
            <person name="Grass G."/>
        </authorList>
    </citation>
    <scope>NUCLEOTIDE SEQUENCE [LARGE SCALE GENOMIC DNA]</scope>
    <source>
        <strain evidence="7 8">7537-G1</strain>
    </source>
</reference>
<dbReference type="InterPro" id="IPR027417">
    <property type="entry name" value="P-loop_NTPase"/>
</dbReference>
<dbReference type="InterPro" id="IPR003593">
    <property type="entry name" value="AAA+_ATPase"/>
</dbReference>
<dbReference type="SUPFAM" id="SSF52540">
    <property type="entry name" value="P-loop containing nucleoside triphosphate hydrolases"/>
    <property type="match status" value="1"/>
</dbReference>
<evidence type="ECO:0000259" key="6">
    <source>
        <dbReference type="PROSITE" id="PS50893"/>
    </source>
</evidence>
<evidence type="ECO:0000256" key="2">
    <source>
        <dbReference type="ARBA" id="ARBA00022448"/>
    </source>
</evidence>